<reference evidence="9 10" key="1">
    <citation type="submission" date="2018-09" db="EMBL/GenBank/DDBJ databases">
        <title>Arachidicoccus sp. nov., a bacterium isolated from soil.</title>
        <authorList>
            <person name="Weon H.-Y."/>
            <person name="Kwon S.-W."/>
            <person name="Lee S.A."/>
        </authorList>
    </citation>
    <scope>NUCLEOTIDE SEQUENCE [LARGE SCALE GENOMIC DNA]</scope>
    <source>
        <strain evidence="9 10">KIS59-12</strain>
    </source>
</reference>
<dbReference type="Proteomes" id="UP000266118">
    <property type="component" value="Chromosome"/>
</dbReference>
<dbReference type="GO" id="GO:0009103">
    <property type="term" value="P:lipopolysaccharide biosynthetic process"/>
    <property type="evidence" value="ECO:0007669"/>
    <property type="project" value="TreeGrafter"/>
</dbReference>
<feature type="transmembrane region" description="Helical" evidence="8">
    <location>
        <begin position="293"/>
        <end position="313"/>
    </location>
</feature>
<dbReference type="PROSITE" id="PS01348">
    <property type="entry name" value="MRAY_2"/>
    <property type="match status" value="1"/>
</dbReference>
<evidence type="ECO:0000256" key="6">
    <source>
        <dbReference type="ARBA" id="ARBA00023136"/>
    </source>
</evidence>
<organism evidence="9 10">
    <name type="scientific">Arachidicoccus soli</name>
    <dbReference type="NCBI Taxonomy" id="2341117"/>
    <lineage>
        <taxon>Bacteria</taxon>
        <taxon>Pseudomonadati</taxon>
        <taxon>Bacteroidota</taxon>
        <taxon>Chitinophagia</taxon>
        <taxon>Chitinophagales</taxon>
        <taxon>Chitinophagaceae</taxon>
        <taxon>Arachidicoccus</taxon>
    </lineage>
</organism>
<evidence type="ECO:0000256" key="2">
    <source>
        <dbReference type="ARBA" id="ARBA00022475"/>
    </source>
</evidence>
<keyword evidence="4 8" id="KW-0812">Transmembrane</keyword>
<feature type="binding site" evidence="7">
    <location>
        <position position="255"/>
    </location>
    <ligand>
        <name>Mg(2+)</name>
        <dbReference type="ChEBI" id="CHEBI:18420"/>
    </ligand>
</feature>
<feature type="transmembrane region" description="Helical" evidence="8">
    <location>
        <begin position="45"/>
        <end position="69"/>
    </location>
</feature>
<feature type="transmembrane region" description="Helical" evidence="8">
    <location>
        <begin position="174"/>
        <end position="196"/>
    </location>
</feature>
<dbReference type="GO" id="GO:0071555">
    <property type="term" value="P:cell wall organization"/>
    <property type="evidence" value="ECO:0007669"/>
    <property type="project" value="TreeGrafter"/>
</dbReference>
<dbReference type="AlphaFoldDB" id="A0A386HTE3"/>
<evidence type="ECO:0000256" key="3">
    <source>
        <dbReference type="ARBA" id="ARBA00022679"/>
    </source>
</evidence>
<evidence type="ECO:0000256" key="1">
    <source>
        <dbReference type="ARBA" id="ARBA00004651"/>
    </source>
</evidence>
<evidence type="ECO:0000256" key="4">
    <source>
        <dbReference type="ARBA" id="ARBA00022692"/>
    </source>
</evidence>
<feature type="transmembrane region" description="Helical" evidence="8">
    <location>
        <begin position="144"/>
        <end position="162"/>
    </location>
</feature>
<feature type="transmembrane region" description="Helical" evidence="8">
    <location>
        <begin position="115"/>
        <end position="132"/>
    </location>
</feature>
<keyword evidence="6 8" id="KW-0472">Membrane</keyword>
<keyword evidence="3 9" id="KW-0808">Transferase</keyword>
<dbReference type="InterPro" id="IPR018480">
    <property type="entry name" value="PNAcMuramoyl-5peptid_Trfase_CS"/>
</dbReference>
<accession>A0A386HTE3</accession>
<keyword evidence="7" id="KW-0479">Metal-binding</keyword>
<gene>
    <name evidence="9" type="ORF">D6B99_13720</name>
</gene>
<sequence length="437" mass="48188">MDSFRNLSAHFLVCLEVILILILNATLFSLNNHMKYLDLYHYSTLIYAAMFILAMGITVFAIPSIIFVAKKKKLLDKPDHRKKHLNVTPNLGGIALFSAFVFVNCIFHVDSYFEGWCYILAGAFLLFVTGLKDDLVSIDPYKKFIAQIIAAVIVVYLAGIRLTNLEGFLGIHQLPYLISFAISVIGITFVTNAFNLIDGVDGLAGGLSLLLFAFLGFMFAWSNHIGFAMICFTIAGAVIGFLKFNIAPAKIFMGDTGSLIIGFLASVLSIAFVTRVGIKSNTGFLSQLSPESGNISIALAAIIVPVYDTFRVFTTRILRGYSPFRPDRTHVHHVLLDIGLTSTQVTATLFSVTAIFIALAIGLCYLQVGATIAIFSIIAIASILMYTAIKIRNKKLAEKERKSIQENERRTLQTPDEYISNVLNNAPNTVYEDKVFS</sequence>
<dbReference type="OrthoDB" id="9783652at2"/>
<protein>
    <submittedName>
        <fullName evidence="9">Undecaprenyl/decaprenyl-phosphate alpha-N-acetylglucosaminyl 1-phosphate transferase</fullName>
    </submittedName>
</protein>
<feature type="transmembrane region" description="Helical" evidence="8">
    <location>
        <begin position="90"/>
        <end position="109"/>
    </location>
</feature>
<dbReference type="PANTHER" id="PTHR22926">
    <property type="entry name" value="PHOSPHO-N-ACETYLMURAMOYL-PENTAPEPTIDE-TRANSFERASE"/>
    <property type="match status" value="1"/>
</dbReference>
<dbReference type="CDD" id="cd06853">
    <property type="entry name" value="GT_WecA_like"/>
    <property type="match status" value="1"/>
</dbReference>
<evidence type="ECO:0000256" key="8">
    <source>
        <dbReference type="SAM" id="Phobius"/>
    </source>
</evidence>
<evidence type="ECO:0000313" key="9">
    <source>
        <dbReference type="EMBL" id="AYD48564.1"/>
    </source>
</evidence>
<feature type="transmembrane region" description="Helical" evidence="8">
    <location>
        <begin position="258"/>
        <end position="278"/>
    </location>
</feature>
<evidence type="ECO:0000256" key="7">
    <source>
        <dbReference type="PIRSR" id="PIRSR600715-1"/>
    </source>
</evidence>
<proteinExistence type="predicted"/>
<name>A0A386HTE3_9BACT</name>
<dbReference type="InterPro" id="IPR000715">
    <property type="entry name" value="Glycosyl_transferase_4"/>
</dbReference>
<dbReference type="EMBL" id="CP032489">
    <property type="protein sequence ID" value="AYD48564.1"/>
    <property type="molecule type" value="Genomic_DNA"/>
</dbReference>
<keyword evidence="7" id="KW-0460">Magnesium</keyword>
<comment type="subcellular location">
    <subcellularLocation>
        <location evidence="1">Cell membrane</location>
        <topology evidence="1">Multi-pass membrane protein</topology>
    </subcellularLocation>
</comment>
<dbReference type="KEGG" id="ark:D6B99_13720"/>
<evidence type="ECO:0000256" key="5">
    <source>
        <dbReference type="ARBA" id="ARBA00022989"/>
    </source>
</evidence>
<keyword evidence="10" id="KW-1185">Reference proteome</keyword>
<feature type="transmembrane region" description="Helical" evidence="8">
    <location>
        <begin position="334"/>
        <end position="362"/>
    </location>
</feature>
<feature type="transmembrane region" description="Helical" evidence="8">
    <location>
        <begin position="227"/>
        <end position="246"/>
    </location>
</feature>
<comment type="cofactor">
    <cofactor evidence="7">
        <name>Mg(2+)</name>
        <dbReference type="ChEBI" id="CHEBI:18420"/>
    </cofactor>
</comment>
<dbReference type="GO" id="GO:0016780">
    <property type="term" value="F:phosphotransferase activity, for other substituted phosphate groups"/>
    <property type="evidence" value="ECO:0007669"/>
    <property type="project" value="InterPro"/>
</dbReference>
<dbReference type="GO" id="GO:0044038">
    <property type="term" value="P:cell wall macromolecule biosynthetic process"/>
    <property type="evidence" value="ECO:0007669"/>
    <property type="project" value="TreeGrafter"/>
</dbReference>
<dbReference type="GO" id="GO:0005886">
    <property type="term" value="C:plasma membrane"/>
    <property type="evidence" value="ECO:0007669"/>
    <property type="project" value="UniProtKB-SubCell"/>
</dbReference>
<feature type="transmembrane region" description="Helical" evidence="8">
    <location>
        <begin position="368"/>
        <end position="389"/>
    </location>
</feature>
<evidence type="ECO:0000313" key="10">
    <source>
        <dbReference type="Proteomes" id="UP000266118"/>
    </source>
</evidence>
<dbReference type="GO" id="GO:0046872">
    <property type="term" value="F:metal ion binding"/>
    <property type="evidence" value="ECO:0007669"/>
    <property type="project" value="UniProtKB-KW"/>
</dbReference>
<feature type="transmembrane region" description="Helical" evidence="8">
    <location>
        <begin position="203"/>
        <end position="221"/>
    </location>
</feature>
<feature type="transmembrane region" description="Helical" evidence="8">
    <location>
        <begin position="7"/>
        <end position="25"/>
    </location>
</feature>
<dbReference type="Pfam" id="PF00953">
    <property type="entry name" value="Glycos_transf_4"/>
    <property type="match status" value="1"/>
</dbReference>
<keyword evidence="5 8" id="KW-1133">Transmembrane helix</keyword>
<keyword evidence="2" id="KW-1003">Cell membrane</keyword>
<feature type="binding site" evidence="7">
    <location>
        <position position="195"/>
    </location>
    <ligand>
        <name>Mg(2+)</name>
        <dbReference type="ChEBI" id="CHEBI:18420"/>
    </ligand>
</feature>
<dbReference type="PANTHER" id="PTHR22926:SF3">
    <property type="entry name" value="UNDECAPRENYL-PHOSPHATE ALPHA-N-ACETYLGLUCOSAMINYL 1-PHOSPHATE TRANSFERASE"/>
    <property type="match status" value="1"/>
</dbReference>